<sequence>MLHDRAPEPFELTHSPARYPAPDWEAIGTTTRVWVPDDETVGWLIWQDPDRLAFLSEIGPDKLGYTIRELVRDLMADGIRRGTPAREVWTEILRRTLHTTPSDEFLPAFIADVRREWLDN</sequence>
<proteinExistence type="predicted"/>
<dbReference type="EMBL" id="OL455896">
    <property type="protein sequence ID" value="UJQ86795.1"/>
    <property type="molecule type" value="Genomic_DNA"/>
</dbReference>
<evidence type="ECO:0000313" key="1">
    <source>
        <dbReference type="EMBL" id="UJQ86795.1"/>
    </source>
</evidence>
<dbReference type="GeneID" id="77954581"/>
<organism evidence="1 2">
    <name type="scientific">Arthrobacter phage Reedo</name>
    <dbReference type="NCBI Taxonomy" id="2910755"/>
    <lineage>
        <taxon>Viruses</taxon>
        <taxon>Duplodnaviria</taxon>
        <taxon>Heunggongvirae</taxon>
        <taxon>Uroviricota</taxon>
        <taxon>Caudoviricetes</taxon>
        <taxon>Casidaviridae</taxon>
        <taxon>Manhattanvirus</taxon>
        <taxon>Manhattanvirus reedo</taxon>
    </lineage>
</organism>
<dbReference type="KEGG" id="vg:77954581"/>
<dbReference type="RefSeq" id="YP_010678188.1">
    <property type="nucleotide sequence ID" value="NC_071032.1"/>
</dbReference>
<protein>
    <submittedName>
        <fullName evidence="1">Uncharacterized protein</fullName>
    </submittedName>
</protein>
<accession>A0AA49BN46</accession>
<gene>
    <name evidence="1" type="primary">5</name>
    <name evidence="1" type="ORF">SEA_REEDO_5</name>
</gene>
<evidence type="ECO:0000313" key="2">
    <source>
        <dbReference type="Proteomes" id="UP001200740"/>
    </source>
</evidence>
<reference evidence="1" key="1">
    <citation type="submission" date="2021-11" db="EMBL/GenBank/DDBJ databases">
        <authorList>
            <person name="Furlong K.P."/>
            <person name="Elkbouli M."/>
            <person name="Barwitzki K."/>
            <person name="Hastings E.M."/>
            <person name="Saal A.P."/>
            <person name="Sandouka T."/>
            <person name="Tran A."/>
            <person name="Tremblay V."/>
            <person name="Williams E.C."/>
            <person name="Giles L.L."/>
            <person name="McCarthy L."/>
            <person name="Wheaton K.A."/>
            <person name="Chan K."/>
            <person name="Rudner A.D."/>
            <person name="Beyer A.R."/>
            <person name="Chong R.A."/>
            <person name="Edgington N.P."/>
            <person name="Freise A.C."/>
            <person name="Garcia Costas A.M."/>
            <person name="Gibb B.P."/>
            <person name="Klyczek K.K."/>
            <person name="Swerdlow S.J."/>
            <person name="Garlena R.A."/>
            <person name="Russell D.A."/>
            <person name="Jacobs-Sera D."/>
            <person name="Hatfull G.F."/>
        </authorList>
    </citation>
    <scope>NUCLEOTIDE SEQUENCE</scope>
</reference>
<keyword evidence="2" id="KW-1185">Reference proteome</keyword>
<name>A0AA49BN46_9CAUD</name>
<dbReference type="Proteomes" id="UP001200740">
    <property type="component" value="Segment"/>
</dbReference>